<keyword evidence="2 8" id="KW-0479">Metal-binding</keyword>
<dbReference type="InterPro" id="IPR006680">
    <property type="entry name" value="Amidohydro-rel"/>
</dbReference>
<comment type="similarity">
    <text evidence="1 5">Belongs to the metallo-dependent hydrolases superfamily. NagA family.</text>
</comment>
<evidence type="ECO:0000256" key="2">
    <source>
        <dbReference type="ARBA" id="ARBA00022723"/>
    </source>
</evidence>
<dbReference type="PATRIC" id="fig|345073.21.peg.1837"/>
<evidence type="ECO:0000256" key="5">
    <source>
        <dbReference type="PIRNR" id="PIRNR038994"/>
    </source>
</evidence>
<keyword evidence="3 5" id="KW-0378">Hydrolase</keyword>
<dbReference type="AlphaFoldDB" id="A0A0H3AL94"/>
<gene>
    <name evidence="10" type="primary">nagA-2</name>
    <name evidence="10" type="ordered locus">VC0395_A1380</name>
</gene>
<dbReference type="KEGG" id="vco:VC0395_A1380"/>
<reference evidence="10 11" key="1">
    <citation type="submission" date="2007-03" db="EMBL/GenBank/DDBJ databases">
        <authorList>
            <person name="Heidelberg J."/>
        </authorList>
    </citation>
    <scope>NUCLEOTIDE SEQUENCE [LARGE SCALE GENOMIC DNA]</scope>
    <source>
        <strain evidence="11">ATCC 39541 / Classical Ogawa 395 / O395</strain>
    </source>
</reference>
<accession>A0A0H3AL94</accession>
<organism evidence="10 11">
    <name type="scientific">Vibrio cholerae serotype O1 (strain ATCC 39541 / Classical Ogawa 395 / O395)</name>
    <dbReference type="NCBI Taxonomy" id="345073"/>
    <lineage>
        <taxon>Bacteria</taxon>
        <taxon>Pseudomonadati</taxon>
        <taxon>Pseudomonadota</taxon>
        <taxon>Gammaproteobacteria</taxon>
        <taxon>Vibrionales</taxon>
        <taxon>Vibrionaceae</taxon>
        <taxon>Vibrio</taxon>
    </lineage>
</organism>
<evidence type="ECO:0000313" key="11">
    <source>
        <dbReference type="Proteomes" id="UP000000249"/>
    </source>
</evidence>
<keyword evidence="4 5" id="KW-0119">Carbohydrate metabolism</keyword>
<dbReference type="Pfam" id="PF01979">
    <property type="entry name" value="Amidohydro_1"/>
    <property type="match status" value="1"/>
</dbReference>
<feature type="binding site" evidence="8">
    <location>
        <position position="194"/>
    </location>
    <ligand>
        <name>Zn(2+)</name>
        <dbReference type="ChEBI" id="CHEBI:29105"/>
    </ligand>
</feature>
<proteinExistence type="inferred from homology"/>
<dbReference type="InterPro" id="IPR011059">
    <property type="entry name" value="Metal-dep_hydrolase_composite"/>
</dbReference>
<dbReference type="RefSeq" id="WP_001185226.1">
    <property type="nucleotide sequence ID" value="NC_009457.1"/>
</dbReference>
<dbReference type="KEGG" id="vcr:VC395_1897"/>
<dbReference type="InterPro" id="IPR003764">
    <property type="entry name" value="GlcNAc_6-P_deAcase"/>
</dbReference>
<dbReference type="OrthoDB" id="9776488at2"/>
<evidence type="ECO:0000256" key="4">
    <source>
        <dbReference type="ARBA" id="ARBA00023277"/>
    </source>
</evidence>
<sequence>MALKAISATRLFDGIQYYENAAMVWEGSHIHSIVPIESLTEDIEHQHFDGALIAPGFIDLQVNGGGDVMFNNDMTLAGIDSICRAHRTHGTAYLLPTLISATPEHINRALDAIQSAIENQVSGVLGIHLEGPWLNPEKKGAHNPDLFYSPTPEQLSQFHWPTKGKVLVTVAAENLSIDSLKWLKDHHVTLSCGHSNATTAQLTTEKLALIDGFTHLFNAMSPFESREPGVVGTALNTDHAWCSVITDGIHVHPQSFLLAKRIKPKDKLLIVTDAMASLGSVTSQFELDGETIRVIDNKLINSRGNLAGAHIGMDESVANVIRWGIAEDEALKMASSYPAQAIQCDDLGQLKPNYRAAATVLNSKYESLAVVSEGVLYN</sequence>
<dbReference type="InterPro" id="IPR032466">
    <property type="entry name" value="Metal_Hydrolase"/>
</dbReference>
<dbReference type="GO" id="GO:0008448">
    <property type="term" value="F:N-acetylglucosamine-6-phosphate deacetylase activity"/>
    <property type="evidence" value="ECO:0007669"/>
    <property type="project" value="UniProtKB-EC"/>
</dbReference>
<evidence type="ECO:0000313" key="10">
    <source>
        <dbReference type="EMBL" id="ABQ21330.1"/>
    </source>
</evidence>
<evidence type="ECO:0000256" key="8">
    <source>
        <dbReference type="PIRSR" id="PIRSR038994-3"/>
    </source>
</evidence>
<name>A0A0H3AL94_VIBC3</name>
<dbReference type="SUPFAM" id="SSF51556">
    <property type="entry name" value="Metallo-dependent hydrolases"/>
    <property type="match status" value="1"/>
</dbReference>
<dbReference type="NCBIfam" id="TIGR00221">
    <property type="entry name" value="nagA"/>
    <property type="match status" value="1"/>
</dbReference>
<protein>
    <submittedName>
        <fullName evidence="10">N-acetylglucosamine-6-phosphate deacetylase</fullName>
        <ecNumber evidence="10">3.5.1.25</ecNumber>
    </submittedName>
</protein>
<feature type="binding site" evidence="7">
    <location>
        <begin position="306"/>
        <end position="308"/>
    </location>
    <ligand>
        <name>substrate</name>
    </ligand>
</feature>
<dbReference type="CDD" id="cd00854">
    <property type="entry name" value="NagA"/>
    <property type="match status" value="1"/>
</dbReference>
<dbReference type="SUPFAM" id="SSF51338">
    <property type="entry name" value="Composite domain of metallo-dependent hydrolases"/>
    <property type="match status" value="1"/>
</dbReference>
<dbReference type="PIRSF" id="PIRSF038994">
    <property type="entry name" value="NagA"/>
    <property type="match status" value="1"/>
</dbReference>
<feature type="binding site" evidence="8">
    <location>
        <position position="215"/>
    </location>
    <ligand>
        <name>Zn(2+)</name>
        <dbReference type="ChEBI" id="CHEBI:29105"/>
    </ligand>
</feature>
<evidence type="ECO:0000259" key="9">
    <source>
        <dbReference type="Pfam" id="PF01979"/>
    </source>
</evidence>
<feature type="domain" description="Amidohydrolase-related" evidence="9">
    <location>
        <begin position="53"/>
        <end position="366"/>
    </location>
</feature>
<dbReference type="PANTHER" id="PTHR11113">
    <property type="entry name" value="N-ACETYLGLUCOSAMINE-6-PHOSPHATE DEACETYLASE"/>
    <property type="match status" value="1"/>
</dbReference>
<evidence type="ECO:0000256" key="3">
    <source>
        <dbReference type="ARBA" id="ARBA00022801"/>
    </source>
</evidence>
<comment type="cofactor">
    <cofactor evidence="8">
        <name>a divalent metal cation</name>
        <dbReference type="ChEBI" id="CHEBI:60240"/>
    </cofactor>
    <text evidence="8">Binds 1 divalent metal cation per subunit.</text>
</comment>
<evidence type="ECO:0000256" key="1">
    <source>
        <dbReference type="ARBA" id="ARBA00010716"/>
    </source>
</evidence>
<feature type="binding site" evidence="7">
    <location>
        <begin position="218"/>
        <end position="219"/>
    </location>
    <ligand>
        <name>substrate</name>
    </ligand>
</feature>
<feature type="active site" description="Proton donor/acceptor" evidence="6">
    <location>
        <position position="273"/>
    </location>
</feature>
<feature type="binding site" evidence="8">
    <location>
        <position position="130"/>
    </location>
    <ligand>
        <name>Zn(2+)</name>
        <dbReference type="ChEBI" id="CHEBI:29105"/>
    </ligand>
</feature>
<dbReference type="GO" id="GO:0006046">
    <property type="term" value="P:N-acetylglucosamine catabolic process"/>
    <property type="evidence" value="ECO:0007669"/>
    <property type="project" value="TreeGrafter"/>
</dbReference>
<dbReference type="Gene3D" id="2.30.40.10">
    <property type="entry name" value="Urease, subunit C, domain 1"/>
    <property type="match status" value="1"/>
</dbReference>
<evidence type="ECO:0000256" key="6">
    <source>
        <dbReference type="PIRSR" id="PIRSR038994-1"/>
    </source>
</evidence>
<dbReference type="GO" id="GO:0046872">
    <property type="term" value="F:metal ion binding"/>
    <property type="evidence" value="ECO:0007669"/>
    <property type="project" value="UniProtKB-KW"/>
</dbReference>
<dbReference type="EMBL" id="CP000627">
    <property type="protein sequence ID" value="ABQ21330.1"/>
    <property type="molecule type" value="Genomic_DNA"/>
</dbReference>
<dbReference type="EC" id="3.5.1.25" evidence="10"/>
<feature type="binding site" evidence="7">
    <location>
        <position position="250"/>
    </location>
    <ligand>
        <name>substrate</name>
    </ligand>
</feature>
<dbReference type="Proteomes" id="UP000000249">
    <property type="component" value="Chromosome 1"/>
</dbReference>
<dbReference type="Gene3D" id="3.20.20.140">
    <property type="entry name" value="Metal-dependent hydrolases"/>
    <property type="match status" value="1"/>
</dbReference>
<feature type="binding site" evidence="7">
    <location>
        <position position="141"/>
    </location>
    <ligand>
        <name>substrate</name>
    </ligand>
</feature>
<feature type="binding site" evidence="7">
    <location>
        <position position="226"/>
    </location>
    <ligand>
        <name>substrate</name>
    </ligand>
</feature>
<dbReference type="eggNOG" id="COG1820">
    <property type="taxonomic scope" value="Bacteria"/>
</dbReference>
<dbReference type="PANTHER" id="PTHR11113:SF14">
    <property type="entry name" value="N-ACETYLGLUCOSAMINE-6-PHOSPHATE DEACETYLASE"/>
    <property type="match status" value="1"/>
</dbReference>
<evidence type="ECO:0000256" key="7">
    <source>
        <dbReference type="PIRSR" id="PIRSR038994-2"/>
    </source>
</evidence>